<name>D0WFH1_SLAES</name>
<feature type="region of interest" description="Disordered" evidence="1">
    <location>
        <begin position="1"/>
        <end position="46"/>
    </location>
</feature>
<gene>
    <name evidence="2" type="ORF">HMPREF0762_00489</name>
</gene>
<evidence type="ECO:0000313" key="2">
    <source>
        <dbReference type="EMBL" id="EEZ61855.1"/>
    </source>
</evidence>
<sequence length="46" mass="5439">MASALTDDMLKGTHRMRAFRRGIPDRNRHRRGRREYPVQMPSPIFG</sequence>
<protein>
    <submittedName>
        <fullName evidence="2">Uncharacterized protein</fullName>
    </submittedName>
</protein>
<keyword evidence="3" id="KW-1185">Reference proteome</keyword>
<evidence type="ECO:0000313" key="3">
    <source>
        <dbReference type="Proteomes" id="UP000006001"/>
    </source>
</evidence>
<accession>D0WFH1</accession>
<dbReference type="HOGENOM" id="CLU_3189077_0_0_11"/>
<dbReference type="STRING" id="649764.HMPREF0762_00489"/>
<dbReference type="AlphaFoldDB" id="D0WFH1"/>
<proteinExistence type="predicted"/>
<organism evidence="2 3">
    <name type="scientific">Slackia exigua (strain ATCC 700122 / DSM 15923 / CIP 105133 / JCM 11022 / KCTC 5966 / S-7)</name>
    <dbReference type="NCBI Taxonomy" id="649764"/>
    <lineage>
        <taxon>Bacteria</taxon>
        <taxon>Bacillati</taxon>
        <taxon>Actinomycetota</taxon>
        <taxon>Coriobacteriia</taxon>
        <taxon>Eggerthellales</taxon>
        <taxon>Eggerthellaceae</taxon>
        <taxon>Slackia</taxon>
    </lineage>
</organism>
<reference evidence="2" key="1">
    <citation type="submission" date="2009-10" db="EMBL/GenBank/DDBJ databases">
        <authorList>
            <person name="Weinstock G."/>
            <person name="Sodergren E."/>
            <person name="Clifton S."/>
            <person name="Fulton L."/>
            <person name="Fulton B."/>
            <person name="Courtney L."/>
            <person name="Fronick C."/>
            <person name="Harrison M."/>
            <person name="Strong C."/>
            <person name="Farmer C."/>
            <person name="Delahaunty K."/>
            <person name="Markovic C."/>
            <person name="Hall O."/>
            <person name="Minx P."/>
            <person name="Tomlinson C."/>
            <person name="Mitreva M."/>
            <person name="Nelson J."/>
            <person name="Hou S."/>
            <person name="Wollam A."/>
            <person name="Pepin K.H."/>
            <person name="Johnson M."/>
            <person name="Bhonagiri V."/>
            <person name="Nash W.E."/>
            <person name="Warren W."/>
            <person name="Chinwalla A."/>
            <person name="Mardis E.R."/>
            <person name="Wilson R.K."/>
        </authorList>
    </citation>
    <scope>NUCLEOTIDE SEQUENCE [LARGE SCALE GENOMIC DNA]</scope>
    <source>
        <strain evidence="2">ATCC 700122</strain>
    </source>
</reference>
<dbReference type="EMBL" id="ACUX02000005">
    <property type="protein sequence ID" value="EEZ61855.1"/>
    <property type="molecule type" value="Genomic_DNA"/>
</dbReference>
<dbReference type="Proteomes" id="UP000006001">
    <property type="component" value="Unassembled WGS sequence"/>
</dbReference>
<evidence type="ECO:0000256" key="1">
    <source>
        <dbReference type="SAM" id="MobiDB-lite"/>
    </source>
</evidence>
<comment type="caution">
    <text evidence="2">The sequence shown here is derived from an EMBL/GenBank/DDBJ whole genome shotgun (WGS) entry which is preliminary data.</text>
</comment>